<proteinExistence type="predicted"/>
<reference evidence="2" key="1">
    <citation type="submission" date="2017-06" db="EMBL/GenBank/DDBJ databases">
        <authorList>
            <person name="Varghese N."/>
            <person name="Submissions S."/>
        </authorList>
    </citation>
    <scope>NUCLEOTIDE SEQUENCE [LARGE SCALE GENOMIC DNA]</scope>
    <source>
        <strain evidence="2">DSM 22348</strain>
    </source>
</reference>
<dbReference type="AlphaFoldDB" id="A0A239JH77"/>
<dbReference type="RefSeq" id="WP_042128580.1">
    <property type="nucleotide sequence ID" value="NZ_FZOL01000022.1"/>
</dbReference>
<protein>
    <recommendedName>
        <fullName evidence="3">DUF1444 family protein</fullName>
    </recommendedName>
</protein>
<evidence type="ECO:0008006" key="3">
    <source>
        <dbReference type="Google" id="ProtNLM"/>
    </source>
</evidence>
<name>A0A239JH77_9PSED</name>
<gene>
    <name evidence="1" type="ORF">SAMN05444352_12243</name>
</gene>
<organism evidence="1 2">
    <name type="scientific">Pseudomonas japonica</name>
    <dbReference type="NCBI Taxonomy" id="256466"/>
    <lineage>
        <taxon>Bacteria</taxon>
        <taxon>Pseudomonadati</taxon>
        <taxon>Pseudomonadota</taxon>
        <taxon>Gammaproteobacteria</taxon>
        <taxon>Pseudomonadales</taxon>
        <taxon>Pseudomonadaceae</taxon>
        <taxon>Pseudomonas</taxon>
    </lineage>
</organism>
<dbReference type="Proteomes" id="UP000198407">
    <property type="component" value="Unassembled WGS sequence"/>
</dbReference>
<dbReference type="EMBL" id="FZOL01000022">
    <property type="protein sequence ID" value="SNT04942.1"/>
    <property type="molecule type" value="Genomic_DNA"/>
</dbReference>
<accession>A0A239JH77</accession>
<dbReference type="OrthoDB" id="6770354at2"/>
<evidence type="ECO:0000313" key="1">
    <source>
        <dbReference type="EMBL" id="SNT04942.1"/>
    </source>
</evidence>
<evidence type="ECO:0000313" key="2">
    <source>
        <dbReference type="Proteomes" id="UP000198407"/>
    </source>
</evidence>
<sequence length="407" mass="45636">MLGALLDKVFNRPLDARGFARKLIAAARDAGYREPLDYLADEFRIRHGDGAYFNLHNAFRDYQNADRPGKAAVLEGYVATLLRSRDNTARGFDDVRARLRPVIRNRAMLEEVRLHHLRSEGRDATYAVVQRPLARDCVVLLAIDHPESTATLTKGPEAHWGVDIDEALAIARDNLRADTLEAFEEIIPGLYIGRWGDGYDISRALLPDVLQRAPIKGQPVFMIPTSDILLVAGDRDEPALRQMVELCFQAQEGGRVVSGQMLTFQDLRIVPFTPADEPLRARLATLQQLMWQGAYHTQKELLDRLHAERAEDLFVATYLLYERADSGGCTFSLCSWTQSVASLLPRTDRVALVALGEDGVSNTRLVEWTQIEEHAAGLLEPVEAYPPRYRTLGFPSSAQLERMTTLS</sequence>
<dbReference type="STRING" id="1215104.GCA_000730585_01045"/>
<keyword evidence="2" id="KW-1185">Reference proteome</keyword>